<proteinExistence type="inferred from homology"/>
<keyword evidence="9" id="KW-1185">Reference proteome</keyword>
<evidence type="ECO:0000256" key="2">
    <source>
        <dbReference type="ARBA" id="ARBA00006670"/>
    </source>
</evidence>
<feature type="transmembrane region" description="Helical" evidence="7">
    <location>
        <begin position="275"/>
        <end position="294"/>
    </location>
</feature>
<keyword evidence="3" id="KW-0813">Transport</keyword>
<evidence type="ECO:0000313" key="8">
    <source>
        <dbReference type="EnsemblMetazoa" id="XP_024081568.1"/>
    </source>
</evidence>
<evidence type="ECO:0008006" key="10">
    <source>
        <dbReference type="Google" id="ProtNLM"/>
    </source>
</evidence>
<dbReference type="GO" id="GO:0005886">
    <property type="term" value="C:plasma membrane"/>
    <property type="evidence" value="ECO:0007669"/>
    <property type="project" value="TreeGrafter"/>
</dbReference>
<keyword evidence="5 7" id="KW-1133">Transmembrane helix</keyword>
<name>A0A8I6TLX9_CIMLE</name>
<evidence type="ECO:0000256" key="4">
    <source>
        <dbReference type="ARBA" id="ARBA00022692"/>
    </source>
</evidence>
<sequence>MSADTIHVSHMRTLGSKLDKFKKKSNFIVVFFSSSHFIRFIVVALPMMDFPEEDLGGKPDTRPNESTNLTVPKTEDKVIIPESYSPGFSFRKLWAFTGPGFLMSIAYLDPGNIESDLKSGTTAKYRLLWVLMWSTVLGLVMQRLSARLGVVTGLHLAELCYRQYKTIPRIFLWIMMEIAIIGSDMQEVIGTAIAIYLLSNKTIPLYGGVLITVIDTFTFLLLDKYGLRKLEFFFGFLITVMAITFGYEFFIVKPDTVEVLKGLAIPWCENCNSDMMLQAIGIIGAVIMPHNLYLHSGLVKSRQVDRTKREKVKDANYYFFIEACIALFVSFIINVFVVAVFAHGLYGKRNSDVFQVCNATNIDPDVFQNNTNLAYENVHIYSGGIFLGCQFGIAAMYIWAIGILAAGQSSTMTGCYAGQFAMEGFLNLQWVRWKRVLFTRMVAIVPTFYIAFFSHISDLSNLNDNLNAIMTLQLPFATLPTIAFTSNPRIMGDFVNGIANKIIACVLSIVIISINLGMVGVNLTGTWWMITALSIYFILYITMCLYLILHTAASMSSPDSFINSLTFVQHYVLRESPHEFDLDRTYESSLSRFPSKYVLKEDEPGVS</sequence>
<dbReference type="NCBIfam" id="NF037982">
    <property type="entry name" value="Nramp_1"/>
    <property type="match status" value="1"/>
</dbReference>
<accession>A0A8I6TLX9</accession>
<comment type="similarity">
    <text evidence="2">Belongs to the NRAMP family.</text>
</comment>
<dbReference type="RefSeq" id="XP_024081568.1">
    <property type="nucleotide sequence ID" value="XM_024225800.1"/>
</dbReference>
<dbReference type="GO" id="GO:0010008">
    <property type="term" value="C:endosome membrane"/>
    <property type="evidence" value="ECO:0007669"/>
    <property type="project" value="TreeGrafter"/>
</dbReference>
<evidence type="ECO:0000256" key="1">
    <source>
        <dbReference type="ARBA" id="ARBA00004141"/>
    </source>
</evidence>
<dbReference type="NCBIfam" id="TIGR01197">
    <property type="entry name" value="nramp"/>
    <property type="match status" value="1"/>
</dbReference>
<dbReference type="PANTHER" id="PTHR11706">
    <property type="entry name" value="SOLUTE CARRIER PROTEIN FAMILY 11 MEMBER"/>
    <property type="match status" value="1"/>
</dbReference>
<dbReference type="Pfam" id="PF01566">
    <property type="entry name" value="Nramp"/>
    <property type="match status" value="1"/>
</dbReference>
<dbReference type="RefSeq" id="XP_024081752.1">
    <property type="nucleotide sequence ID" value="XM_024225984.1"/>
</dbReference>
<dbReference type="GO" id="GO:0005384">
    <property type="term" value="F:manganese ion transmembrane transporter activity"/>
    <property type="evidence" value="ECO:0007669"/>
    <property type="project" value="TreeGrafter"/>
</dbReference>
<keyword evidence="6 7" id="KW-0472">Membrane</keyword>
<feature type="transmembrane region" description="Helical" evidence="7">
    <location>
        <begin position="380"/>
        <end position="406"/>
    </location>
</feature>
<dbReference type="EnsemblMetazoa" id="XM_024225800.1">
    <property type="protein sequence ID" value="XP_024081568.1"/>
    <property type="gene ID" value="LOC106670337"/>
</dbReference>
<keyword evidence="4 7" id="KW-0812">Transmembrane</keyword>
<evidence type="ECO:0000256" key="3">
    <source>
        <dbReference type="ARBA" id="ARBA00022448"/>
    </source>
</evidence>
<feature type="transmembrane region" description="Helical" evidence="7">
    <location>
        <begin position="234"/>
        <end position="252"/>
    </location>
</feature>
<comment type="subcellular location">
    <subcellularLocation>
        <location evidence="1">Membrane</location>
        <topology evidence="1">Multi-pass membrane protein</topology>
    </subcellularLocation>
</comment>
<dbReference type="GeneID" id="106670337"/>
<feature type="transmembrane region" description="Helical" evidence="7">
    <location>
        <begin position="437"/>
        <end position="456"/>
    </location>
</feature>
<feature type="transmembrane region" description="Helical" evidence="7">
    <location>
        <begin position="203"/>
        <end position="222"/>
    </location>
</feature>
<protein>
    <recommendedName>
        <fullName evidence="10">Malvolio</fullName>
    </recommendedName>
</protein>
<dbReference type="EnsemblMetazoa" id="XM_024225984.1">
    <property type="protein sequence ID" value="XP_024081752.1"/>
    <property type="gene ID" value="LOC106670337"/>
</dbReference>
<dbReference type="OMA" id="PWMQFYQ"/>
<evidence type="ECO:0000256" key="7">
    <source>
        <dbReference type="SAM" id="Phobius"/>
    </source>
</evidence>
<dbReference type="OrthoDB" id="409173at2759"/>
<dbReference type="InterPro" id="IPR001046">
    <property type="entry name" value="NRAMP_fam"/>
</dbReference>
<evidence type="ECO:0000256" key="5">
    <source>
        <dbReference type="ARBA" id="ARBA00022989"/>
    </source>
</evidence>
<dbReference type="PANTHER" id="PTHR11706:SF33">
    <property type="entry name" value="NATURAL RESISTANCE-ASSOCIATED MACROPHAGE PROTEIN 2"/>
    <property type="match status" value="1"/>
</dbReference>
<dbReference type="PRINTS" id="PR00447">
    <property type="entry name" value="NATRESASSCMP"/>
</dbReference>
<dbReference type="HAMAP" id="MF_00221">
    <property type="entry name" value="NRAMP"/>
    <property type="match status" value="1"/>
</dbReference>
<feature type="transmembrane region" description="Helical" evidence="7">
    <location>
        <begin position="315"/>
        <end position="342"/>
    </location>
</feature>
<feature type="transmembrane region" description="Helical" evidence="7">
    <location>
        <begin position="27"/>
        <end position="48"/>
    </location>
</feature>
<feature type="transmembrane region" description="Helical" evidence="7">
    <location>
        <begin position="170"/>
        <end position="197"/>
    </location>
</feature>
<feature type="transmembrane region" description="Helical" evidence="7">
    <location>
        <begin position="527"/>
        <end position="549"/>
    </location>
</feature>
<dbReference type="Proteomes" id="UP000494040">
    <property type="component" value="Unassembled WGS sequence"/>
</dbReference>
<dbReference type="AlphaFoldDB" id="A0A8I6TLX9"/>
<feature type="transmembrane region" description="Helical" evidence="7">
    <location>
        <begin position="127"/>
        <end position="150"/>
    </location>
</feature>
<feature type="transmembrane region" description="Helical" evidence="7">
    <location>
        <begin position="498"/>
        <end position="521"/>
    </location>
</feature>
<reference evidence="8" key="1">
    <citation type="submission" date="2022-01" db="UniProtKB">
        <authorList>
            <consortium name="EnsemblMetazoa"/>
        </authorList>
    </citation>
    <scope>IDENTIFICATION</scope>
</reference>
<evidence type="ECO:0000313" key="9">
    <source>
        <dbReference type="Proteomes" id="UP000494040"/>
    </source>
</evidence>
<dbReference type="GO" id="GO:0005381">
    <property type="term" value="F:iron ion transmembrane transporter activity"/>
    <property type="evidence" value="ECO:0007669"/>
    <property type="project" value="TreeGrafter"/>
</dbReference>
<evidence type="ECO:0000256" key="6">
    <source>
        <dbReference type="ARBA" id="ARBA00023136"/>
    </source>
</evidence>
<organism evidence="8 9">
    <name type="scientific">Cimex lectularius</name>
    <name type="common">Bed bug</name>
    <name type="synonym">Acanthia lectularia</name>
    <dbReference type="NCBI Taxonomy" id="79782"/>
    <lineage>
        <taxon>Eukaryota</taxon>
        <taxon>Metazoa</taxon>
        <taxon>Ecdysozoa</taxon>
        <taxon>Arthropoda</taxon>
        <taxon>Hexapoda</taxon>
        <taxon>Insecta</taxon>
        <taxon>Pterygota</taxon>
        <taxon>Neoptera</taxon>
        <taxon>Paraneoptera</taxon>
        <taxon>Hemiptera</taxon>
        <taxon>Heteroptera</taxon>
        <taxon>Panheteroptera</taxon>
        <taxon>Cimicomorpha</taxon>
        <taxon>Cimicidae</taxon>
        <taxon>Cimex</taxon>
    </lineage>
</organism>
<feature type="transmembrane region" description="Helical" evidence="7">
    <location>
        <begin position="468"/>
        <end position="486"/>
    </location>
</feature>
<dbReference type="GO" id="GO:0015086">
    <property type="term" value="F:cadmium ion transmembrane transporter activity"/>
    <property type="evidence" value="ECO:0007669"/>
    <property type="project" value="TreeGrafter"/>
</dbReference>